<reference evidence="3" key="2">
    <citation type="submission" date="2021-04" db="EMBL/GenBank/DDBJ databases">
        <authorList>
            <person name="Gilroy R."/>
        </authorList>
    </citation>
    <scope>NUCLEOTIDE SEQUENCE</scope>
    <source>
        <strain evidence="3">687</strain>
    </source>
</reference>
<comment type="caution">
    <text evidence="3">The sequence shown here is derived from an EMBL/GenBank/DDBJ whole genome shotgun (WGS) entry which is preliminary data.</text>
</comment>
<organism evidence="3 4">
    <name type="scientific">Candidatus Anaerobiospirillum merdipullorum</name>
    <dbReference type="NCBI Taxonomy" id="2838450"/>
    <lineage>
        <taxon>Bacteria</taxon>
        <taxon>Pseudomonadati</taxon>
        <taxon>Pseudomonadota</taxon>
        <taxon>Gammaproteobacteria</taxon>
        <taxon>Aeromonadales</taxon>
        <taxon>Succinivibrionaceae</taxon>
        <taxon>Anaerobiospirillum</taxon>
    </lineage>
</organism>
<evidence type="ECO:0000313" key="3">
    <source>
        <dbReference type="EMBL" id="MBU3826055.1"/>
    </source>
</evidence>
<protein>
    <submittedName>
        <fullName evidence="3">ABC transporter substrate-binding protein</fullName>
    </submittedName>
</protein>
<dbReference type="Gene3D" id="3.40.190.10">
    <property type="entry name" value="Periplasmic binding protein-like II"/>
    <property type="match status" value="2"/>
</dbReference>
<dbReference type="PANTHER" id="PTHR30006:SF2">
    <property type="entry name" value="ABC TRANSPORTER SUBSTRATE-BINDING PROTEIN"/>
    <property type="match status" value="1"/>
</dbReference>
<proteinExistence type="predicted"/>
<dbReference type="EMBL" id="JAHLFG010000009">
    <property type="protein sequence ID" value="MBU3826055.1"/>
    <property type="molecule type" value="Genomic_DNA"/>
</dbReference>
<evidence type="ECO:0000256" key="1">
    <source>
        <dbReference type="ARBA" id="ARBA00022729"/>
    </source>
</evidence>
<keyword evidence="1 2" id="KW-0732">Signal</keyword>
<dbReference type="SUPFAM" id="SSF53850">
    <property type="entry name" value="Periplasmic binding protein-like II"/>
    <property type="match status" value="1"/>
</dbReference>
<name>A0A9E2NRN9_9GAMM</name>
<dbReference type="PANTHER" id="PTHR30006">
    <property type="entry name" value="THIAMINE-BINDING PERIPLASMIC PROTEIN-RELATED"/>
    <property type="match status" value="1"/>
</dbReference>
<feature type="chain" id="PRO_5038693740" evidence="2">
    <location>
        <begin position="24"/>
        <end position="352"/>
    </location>
</feature>
<evidence type="ECO:0000313" key="4">
    <source>
        <dbReference type="Proteomes" id="UP000824150"/>
    </source>
</evidence>
<gene>
    <name evidence="3" type="ORF">IAA31_00975</name>
</gene>
<feature type="signal peptide" evidence="2">
    <location>
        <begin position="1"/>
        <end position="23"/>
    </location>
</feature>
<accession>A0A9E2NRN9</accession>
<dbReference type="AlphaFoldDB" id="A0A9E2NRN9"/>
<dbReference type="Proteomes" id="UP000824150">
    <property type="component" value="Unassembled WGS sequence"/>
</dbReference>
<reference evidence="3" key="1">
    <citation type="journal article" date="2021" name="PeerJ">
        <title>Extensive microbial diversity within the chicken gut microbiome revealed by metagenomics and culture.</title>
        <authorList>
            <person name="Gilroy R."/>
            <person name="Ravi A."/>
            <person name="Getino M."/>
            <person name="Pursley I."/>
            <person name="Horton D.L."/>
            <person name="Alikhan N.F."/>
            <person name="Baker D."/>
            <person name="Gharbi K."/>
            <person name="Hall N."/>
            <person name="Watson M."/>
            <person name="Adriaenssens E.M."/>
            <person name="Foster-Nyarko E."/>
            <person name="Jarju S."/>
            <person name="Secka A."/>
            <person name="Antonio M."/>
            <person name="Oren A."/>
            <person name="Chaudhuri R.R."/>
            <person name="La Ragione R."/>
            <person name="Hildebrand F."/>
            <person name="Pallen M.J."/>
        </authorList>
    </citation>
    <scope>NUCLEOTIDE SEQUENCE</scope>
    <source>
        <strain evidence="3">687</strain>
    </source>
</reference>
<sequence length="352" mass="38585">MNLKLSAAAAILAATLTSASAFAADTAPADLVAAAQQEGEVWSLAMPDPWANWKETWADIEKLYGIKHMDTDMSSAQEIAKFDAERSNPTGDIGDIGQAFVKIAVDKGVTQPYKPTTWDSIPDWAKDKDGHWCLAYTGTIAFMTNKTLVKNPPKTWADLLKGDYKVTVGDVGIAAQANNAVLAAAFAMGGDEGNLQPAFDFFAELAKQGRLLFTDPSIAYLEKGEVEVAILWDFNALSYRDQIDPSRFEVCIPEEGSVTSGYSTIINKYAAHPNAAKLAREFIFSDKGQINLANGYARPIRSDVVLPDEVKAKLLPDSQYKNARPIKDFEAFERSSKTLPRMWQENVLIYQG</sequence>
<dbReference type="Pfam" id="PF13343">
    <property type="entry name" value="SBP_bac_6"/>
    <property type="match status" value="1"/>
</dbReference>
<dbReference type="GO" id="GO:0030288">
    <property type="term" value="C:outer membrane-bounded periplasmic space"/>
    <property type="evidence" value="ECO:0007669"/>
    <property type="project" value="TreeGrafter"/>
</dbReference>
<dbReference type="GO" id="GO:0015888">
    <property type="term" value="P:thiamine transport"/>
    <property type="evidence" value="ECO:0007669"/>
    <property type="project" value="TreeGrafter"/>
</dbReference>
<evidence type="ECO:0000256" key="2">
    <source>
        <dbReference type="SAM" id="SignalP"/>
    </source>
</evidence>
<dbReference type="GO" id="GO:0030976">
    <property type="term" value="F:thiamine pyrophosphate binding"/>
    <property type="evidence" value="ECO:0007669"/>
    <property type="project" value="TreeGrafter"/>
</dbReference>
<dbReference type="GO" id="GO:0030975">
    <property type="term" value="F:thiamine binding"/>
    <property type="evidence" value="ECO:0007669"/>
    <property type="project" value="TreeGrafter"/>
</dbReference>